<dbReference type="Pfam" id="PF03009">
    <property type="entry name" value="GDPD"/>
    <property type="match status" value="1"/>
</dbReference>
<proteinExistence type="predicted"/>
<protein>
    <submittedName>
        <fullName evidence="3">Glycerophosphodiester phosphodiesterase</fullName>
    </submittedName>
</protein>
<dbReference type="PROSITE" id="PS51704">
    <property type="entry name" value="GP_PDE"/>
    <property type="match status" value="1"/>
</dbReference>
<feature type="domain" description="GP-PDE" evidence="2">
    <location>
        <begin position="45"/>
        <end position="288"/>
    </location>
</feature>
<dbReference type="SUPFAM" id="SSF51695">
    <property type="entry name" value="PLC-like phosphodiesterases"/>
    <property type="match status" value="1"/>
</dbReference>
<dbReference type="GO" id="GO:0006580">
    <property type="term" value="P:ethanolamine metabolic process"/>
    <property type="evidence" value="ECO:0007669"/>
    <property type="project" value="TreeGrafter"/>
</dbReference>
<dbReference type="GO" id="GO:0070291">
    <property type="term" value="P:N-acylethanolamine metabolic process"/>
    <property type="evidence" value="ECO:0007669"/>
    <property type="project" value="TreeGrafter"/>
</dbReference>
<dbReference type="GO" id="GO:0005886">
    <property type="term" value="C:plasma membrane"/>
    <property type="evidence" value="ECO:0007669"/>
    <property type="project" value="TreeGrafter"/>
</dbReference>
<dbReference type="PANTHER" id="PTHR46320">
    <property type="entry name" value="GLYCEROPHOSPHODIESTER PHOSPHODIESTERASE 1"/>
    <property type="match status" value="1"/>
</dbReference>
<name>A0A3D8YFL7_9BACT</name>
<dbReference type="AlphaFoldDB" id="A0A3D8YFL7"/>
<evidence type="ECO:0000313" key="3">
    <source>
        <dbReference type="EMBL" id="REA63498.1"/>
    </source>
</evidence>
<accession>A0A3D8YFL7</accession>
<dbReference type="Proteomes" id="UP000256373">
    <property type="component" value="Unassembled WGS sequence"/>
</dbReference>
<dbReference type="CDD" id="cd08566">
    <property type="entry name" value="GDPD_AtGDE_like"/>
    <property type="match status" value="1"/>
</dbReference>
<dbReference type="Gene3D" id="3.20.20.190">
    <property type="entry name" value="Phosphatidylinositol (PI) phosphodiesterase"/>
    <property type="match status" value="1"/>
</dbReference>
<organism evidence="3 4">
    <name type="scientific">Dyadobacter luteus</name>
    <dbReference type="NCBI Taxonomy" id="2259619"/>
    <lineage>
        <taxon>Bacteria</taxon>
        <taxon>Pseudomonadati</taxon>
        <taxon>Bacteroidota</taxon>
        <taxon>Cytophagia</taxon>
        <taxon>Cytophagales</taxon>
        <taxon>Spirosomataceae</taxon>
        <taxon>Dyadobacter</taxon>
    </lineage>
</organism>
<dbReference type="InterPro" id="IPR017946">
    <property type="entry name" value="PLC-like_Pdiesterase_TIM-brl"/>
</dbReference>
<dbReference type="OrthoDB" id="384721at2"/>
<evidence type="ECO:0000259" key="2">
    <source>
        <dbReference type="PROSITE" id="PS51704"/>
    </source>
</evidence>
<reference evidence="3 4" key="1">
    <citation type="submission" date="2018-07" db="EMBL/GenBank/DDBJ databases">
        <title>Dyadobacter roseus sp. nov., isolated from rose rhizosphere soil.</title>
        <authorList>
            <person name="Chen L."/>
        </authorList>
    </citation>
    <scope>NUCLEOTIDE SEQUENCE [LARGE SCALE GENOMIC DNA]</scope>
    <source>
        <strain evidence="3 4">RS19</strain>
    </source>
</reference>
<dbReference type="InterPro" id="IPR030395">
    <property type="entry name" value="GP_PDE_dom"/>
</dbReference>
<dbReference type="EMBL" id="QNUL01000002">
    <property type="protein sequence ID" value="REA63498.1"/>
    <property type="molecule type" value="Genomic_DNA"/>
</dbReference>
<feature type="signal peptide" evidence="1">
    <location>
        <begin position="1"/>
        <end position="20"/>
    </location>
</feature>
<gene>
    <name evidence="3" type="ORF">DSL64_03355</name>
</gene>
<dbReference type="RefSeq" id="WP_115829246.1">
    <property type="nucleotide sequence ID" value="NZ_QNUL01000002.1"/>
</dbReference>
<keyword evidence="4" id="KW-1185">Reference proteome</keyword>
<dbReference type="GO" id="GO:0006644">
    <property type="term" value="P:phospholipid metabolic process"/>
    <property type="evidence" value="ECO:0007669"/>
    <property type="project" value="TreeGrafter"/>
</dbReference>
<comment type="caution">
    <text evidence="3">The sequence shown here is derived from an EMBL/GenBank/DDBJ whole genome shotgun (WGS) entry which is preliminary data.</text>
</comment>
<evidence type="ECO:0000256" key="1">
    <source>
        <dbReference type="SAM" id="SignalP"/>
    </source>
</evidence>
<sequence>MRIICIAVFILSVSWAGTFAQSHKINLKTTSDLHRFFKYDPEKPVIITGHRGGMVTGFPENSIATFENTLNHTPAFFEIDPRLTKDSVIVLMHDATLDRTTTGKGKLSDYTYKELKDIRLKDAEGNITAYSIPTLSEVIEWARGKTILNLDHKDVPLAMTAKLIRKHKAEAFVMLTVHSPKEARYYLDQNKASMFSAFVKNKNDFDEYQKEGIPFTQMIAYIGPTVKPENKELYHLLNARGTMCMISSASSYDKLKYVQERKKHYHAIAADGASILESDYPIEAAEALKELKK</sequence>
<feature type="chain" id="PRO_5017788767" evidence="1">
    <location>
        <begin position="21"/>
        <end position="293"/>
    </location>
</feature>
<dbReference type="GO" id="GO:0008889">
    <property type="term" value="F:glycerophosphodiester phosphodiesterase activity"/>
    <property type="evidence" value="ECO:0007669"/>
    <property type="project" value="TreeGrafter"/>
</dbReference>
<dbReference type="PANTHER" id="PTHR46320:SF1">
    <property type="entry name" value="GLYCEROPHOSPHODIESTER PHOSPHODIESTERASE 1"/>
    <property type="match status" value="1"/>
</dbReference>
<keyword evidence="1" id="KW-0732">Signal</keyword>
<evidence type="ECO:0000313" key="4">
    <source>
        <dbReference type="Proteomes" id="UP000256373"/>
    </source>
</evidence>